<dbReference type="SUPFAM" id="SSF55781">
    <property type="entry name" value="GAF domain-like"/>
    <property type="match status" value="1"/>
</dbReference>
<dbReference type="InterPro" id="IPR029016">
    <property type="entry name" value="GAF-like_dom_sf"/>
</dbReference>
<sequence>MDNQSRSTIIFIGFCFAVLLLIFLPDEGQTVSIIIKGVIIGGLAFAIYFYYQYLGEAGQNGSYTNQDDPKNTNHFYSEGTIAQSHYANLQELIFSMVKAMNNEFEAGIYIINPASQNFVLQKGTVPDFVKTIELDNTIANRCVNQKTVTTFHQKDHIDEWQAIFKDQTWRGSECVIGQTLRFKDKPVGFILVRSDHFSDINTKDQVLIEYLGDIVSFTMEELDSLEKIVTSNQNKLRILDLITELNFKQNEPAVLNIFRNLIRSFFDYDCLTISSKADRSKEAIIKLVDGMHVHLPQENKFNIHGTLHGLIYNEKKIINETNWTKKYSNLARFNAGEINGQEFNSVLGVPIFIENDIWGCIMIER</sequence>
<feature type="transmembrane region" description="Helical" evidence="1">
    <location>
        <begin position="7"/>
        <end position="24"/>
    </location>
</feature>
<accession>A0A382M8I2</accession>
<gene>
    <name evidence="2" type="ORF">METZ01_LOCUS296861</name>
</gene>
<keyword evidence="1" id="KW-0812">Transmembrane</keyword>
<name>A0A382M8I2_9ZZZZ</name>
<dbReference type="EMBL" id="UINC01091330">
    <property type="protein sequence ID" value="SVC44007.1"/>
    <property type="molecule type" value="Genomic_DNA"/>
</dbReference>
<reference evidence="2" key="1">
    <citation type="submission" date="2018-05" db="EMBL/GenBank/DDBJ databases">
        <authorList>
            <person name="Lanie J.A."/>
            <person name="Ng W.-L."/>
            <person name="Kazmierczak K.M."/>
            <person name="Andrzejewski T.M."/>
            <person name="Davidsen T.M."/>
            <person name="Wayne K.J."/>
            <person name="Tettelin H."/>
            <person name="Glass J.I."/>
            <person name="Rusch D."/>
            <person name="Podicherti R."/>
            <person name="Tsui H.-C.T."/>
            <person name="Winkler M.E."/>
        </authorList>
    </citation>
    <scope>NUCLEOTIDE SEQUENCE</scope>
</reference>
<evidence type="ECO:0000313" key="2">
    <source>
        <dbReference type="EMBL" id="SVC44007.1"/>
    </source>
</evidence>
<feature type="transmembrane region" description="Helical" evidence="1">
    <location>
        <begin position="30"/>
        <end position="51"/>
    </location>
</feature>
<dbReference type="Gene3D" id="3.30.450.40">
    <property type="match status" value="1"/>
</dbReference>
<organism evidence="2">
    <name type="scientific">marine metagenome</name>
    <dbReference type="NCBI Taxonomy" id="408172"/>
    <lineage>
        <taxon>unclassified sequences</taxon>
        <taxon>metagenomes</taxon>
        <taxon>ecological metagenomes</taxon>
    </lineage>
</organism>
<evidence type="ECO:0000256" key="1">
    <source>
        <dbReference type="SAM" id="Phobius"/>
    </source>
</evidence>
<feature type="non-terminal residue" evidence="2">
    <location>
        <position position="365"/>
    </location>
</feature>
<evidence type="ECO:0008006" key="3">
    <source>
        <dbReference type="Google" id="ProtNLM"/>
    </source>
</evidence>
<protein>
    <recommendedName>
        <fullName evidence="3">GAF domain-containing protein</fullName>
    </recommendedName>
</protein>
<proteinExistence type="predicted"/>
<dbReference type="AlphaFoldDB" id="A0A382M8I2"/>
<keyword evidence="1" id="KW-0472">Membrane</keyword>
<keyword evidence="1" id="KW-1133">Transmembrane helix</keyword>